<feature type="transmembrane region" description="Helical" evidence="14">
    <location>
        <begin position="187"/>
        <end position="210"/>
    </location>
</feature>
<accession>A0A1V4HVN3</accession>
<dbReference type="GO" id="GO:0005886">
    <property type="term" value="C:plasma membrane"/>
    <property type="evidence" value="ECO:0007669"/>
    <property type="project" value="UniProtKB-SubCell"/>
</dbReference>
<evidence type="ECO:0000256" key="13">
    <source>
        <dbReference type="PIRSR" id="PIRSR603816-1"/>
    </source>
</evidence>
<dbReference type="PANTHER" id="PTHR30598:SF3">
    <property type="entry name" value="RESPIRATORY NITRATE REDUCTASE 1 GAMMA CHAIN"/>
    <property type="match status" value="1"/>
</dbReference>
<evidence type="ECO:0000313" key="16">
    <source>
        <dbReference type="EMBL" id="OPH82037.1"/>
    </source>
</evidence>
<dbReference type="OrthoDB" id="9788113at2"/>
<evidence type="ECO:0000259" key="15">
    <source>
        <dbReference type="Pfam" id="PF02665"/>
    </source>
</evidence>
<keyword evidence="4 13" id="KW-0349">Heme</keyword>
<evidence type="ECO:0000256" key="2">
    <source>
        <dbReference type="ARBA" id="ARBA00022448"/>
    </source>
</evidence>
<keyword evidence="9" id="KW-0560">Oxidoreductase</keyword>
<gene>
    <name evidence="16" type="ORF">B2M20_14945</name>
</gene>
<evidence type="ECO:0000256" key="12">
    <source>
        <dbReference type="ARBA" id="ARBA00023136"/>
    </source>
</evidence>
<evidence type="ECO:0000256" key="6">
    <source>
        <dbReference type="ARBA" id="ARBA00022723"/>
    </source>
</evidence>
<dbReference type="GO" id="GO:0019645">
    <property type="term" value="P:anaerobic electron transport chain"/>
    <property type="evidence" value="ECO:0007669"/>
    <property type="project" value="TreeGrafter"/>
</dbReference>
<evidence type="ECO:0000256" key="14">
    <source>
        <dbReference type="SAM" id="Phobius"/>
    </source>
</evidence>
<dbReference type="GO" id="GO:0009325">
    <property type="term" value="C:nitrate reductase complex"/>
    <property type="evidence" value="ECO:0007669"/>
    <property type="project" value="InterPro"/>
</dbReference>
<dbReference type="GO" id="GO:0020037">
    <property type="term" value="F:heme binding"/>
    <property type="evidence" value="ECO:0007669"/>
    <property type="project" value="TreeGrafter"/>
</dbReference>
<evidence type="ECO:0000256" key="3">
    <source>
        <dbReference type="ARBA" id="ARBA00022475"/>
    </source>
</evidence>
<dbReference type="RefSeq" id="WP_079447822.1">
    <property type="nucleotide sequence ID" value="NZ_JAVDPZ010000046.1"/>
</dbReference>
<keyword evidence="12 14" id="KW-0472">Membrane</keyword>
<feature type="binding site" description="axial binding residue" evidence="13">
    <location>
        <position position="64"/>
    </location>
    <ligand>
        <name>heme b</name>
        <dbReference type="ChEBI" id="CHEBI:60344"/>
        <label>1</label>
    </ligand>
    <ligandPart>
        <name>Fe</name>
        <dbReference type="ChEBI" id="CHEBI:18248"/>
    </ligandPart>
</feature>
<dbReference type="GO" id="GO:0008940">
    <property type="term" value="F:nitrate reductase activity"/>
    <property type="evidence" value="ECO:0007669"/>
    <property type="project" value="InterPro"/>
</dbReference>
<dbReference type="EMBL" id="MWPQ01000051">
    <property type="protein sequence ID" value="OPH82037.1"/>
    <property type="molecule type" value="Genomic_DNA"/>
</dbReference>
<dbReference type="SUPFAM" id="SSF103501">
    <property type="entry name" value="Respiratory nitrate reductase 1 gamma chain"/>
    <property type="match status" value="1"/>
</dbReference>
<evidence type="ECO:0000256" key="5">
    <source>
        <dbReference type="ARBA" id="ARBA00022692"/>
    </source>
</evidence>
<feature type="binding site" description="axial binding residue" evidence="13">
    <location>
        <position position="200"/>
    </location>
    <ligand>
        <name>heme b</name>
        <dbReference type="ChEBI" id="CHEBI:60344"/>
        <label>1</label>
    </ligand>
    <ligandPart>
        <name>Fe</name>
        <dbReference type="ChEBI" id="CHEBI:18248"/>
    </ligandPart>
</feature>
<dbReference type="AlphaFoldDB" id="A0A1V4HVN3"/>
<keyword evidence="17" id="KW-1185">Reference proteome</keyword>
<dbReference type="GO" id="GO:0046872">
    <property type="term" value="F:metal ion binding"/>
    <property type="evidence" value="ECO:0007669"/>
    <property type="project" value="UniProtKB-KW"/>
</dbReference>
<dbReference type="InterPro" id="IPR003816">
    <property type="entry name" value="Nitrate_red_gam"/>
</dbReference>
<evidence type="ECO:0000256" key="9">
    <source>
        <dbReference type="ARBA" id="ARBA00023002"/>
    </source>
</evidence>
<sequence length="225" mass="25595">MYDVFLFAVLPYLAIVVAVIGGVHRYRTNRFSYSTLSSQLLENRRLFWGSVPWHYGIVVVLLAHMIGFLVPGMWSSLTSTPTALYTVELIGFAFGFAALIGLCVLIVRRFTTERILAVTSPMDGILLVALLVQVALGFWVSLAYRWGADWYIDTAVPWLISLVSLNPQTHYVSALPLPVKAHMLTGFLVISLFPFSRLVHLIMFPFWYLWRPYQIQIRNTVRSAH</sequence>
<protein>
    <submittedName>
        <fullName evidence="16">Respiratory nitrate reductase subunit gamma</fullName>
    </submittedName>
</protein>
<dbReference type="NCBIfam" id="TIGR00351">
    <property type="entry name" value="narI"/>
    <property type="match status" value="1"/>
</dbReference>
<keyword evidence="8 14" id="KW-1133">Transmembrane helix</keyword>
<evidence type="ECO:0000256" key="7">
    <source>
        <dbReference type="ARBA" id="ARBA00022982"/>
    </source>
</evidence>
<name>A0A1V4HVN3_NITVU</name>
<dbReference type="GO" id="GO:0042128">
    <property type="term" value="P:nitrate assimilation"/>
    <property type="evidence" value="ECO:0007669"/>
    <property type="project" value="UniProtKB-KW"/>
</dbReference>
<dbReference type="GO" id="GO:0009055">
    <property type="term" value="F:electron transfer activity"/>
    <property type="evidence" value="ECO:0007669"/>
    <property type="project" value="TreeGrafter"/>
</dbReference>
<dbReference type="InterPro" id="IPR036197">
    <property type="entry name" value="NarG-like_sf"/>
</dbReference>
<dbReference type="Proteomes" id="UP000189940">
    <property type="component" value="Unassembled WGS sequence"/>
</dbReference>
<evidence type="ECO:0000313" key="17">
    <source>
        <dbReference type="Proteomes" id="UP000189940"/>
    </source>
</evidence>
<evidence type="ECO:0000256" key="10">
    <source>
        <dbReference type="ARBA" id="ARBA00023004"/>
    </source>
</evidence>
<dbReference type="InterPro" id="IPR023234">
    <property type="entry name" value="NarG-like_domain"/>
</dbReference>
<feature type="transmembrane region" description="Helical" evidence="14">
    <location>
        <begin position="6"/>
        <end position="26"/>
    </location>
</feature>
<keyword evidence="3" id="KW-1003">Cell membrane</keyword>
<keyword evidence="10 13" id="KW-0408">Iron</keyword>
<feature type="domain" description="NarG-like" evidence="15">
    <location>
        <begin position="3"/>
        <end position="217"/>
    </location>
</feature>
<reference evidence="16 17" key="1">
    <citation type="submission" date="2017-02" db="EMBL/GenBank/DDBJ databases">
        <title>Genome sequence of the nitrite-oxidizing bacterium Nitrobacter vulgaris strain Ab1.</title>
        <authorList>
            <person name="Mellbye B.L."/>
            <person name="Davis E.W."/>
            <person name="Spieck E."/>
            <person name="Chang J.H."/>
            <person name="Bottomley P.J."/>
            <person name="Sayavedra-Soto L.A."/>
        </authorList>
    </citation>
    <scope>NUCLEOTIDE SEQUENCE [LARGE SCALE GENOMIC DNA]</scope>
    <source>
        <strain evidence="16 17">Ab1</strain>
    </source>
</reference>
<evidence type="ECO:0000256" key="4">
    <source>
        <dbReference type="ARBA" id="ARBA00022617"/>
    </source>
</evidence>
<feature type="transmembrane region" description="Helical" evidence="14">
    <location>
        <begin position="46"/>
        <end position="70"/>
    </location>
</feature>
<feature type="transmembrane region" description="Helical" evidence="14">
    <location>
        <begin position="82"/>
        <end position="105"/>
    </location>
</feature>
<dbReference type="InterPro" id="IPR051936">
    <property type="entry name" value="Heme-iron_electron_transfer"/>
</dbReference>
<feature type="binding site" description="axial binding residue" evidence="13">
    <location>
        <position position="54"/>
    </location>
    <ligand>
        <name>heme b</name>
        <dbReference type="ChEBI" id="CHEBI:60344"/>
        <label>1</label>
    </ligand>
    <ligandPart>
        <name>Fe</name>
        <dbReference type="ChEBI" id="CHEBI:18248"/>
    </ligandPart>
</feature>
<keyword evidence="11" id="KW-0534">Nitrate assimilation</keyword>
<comment type="subcellular location">
    <subcellularLocation>
        <location evidence="1">Cell membrane</location>
        <topology evidence="1">Multi-pass membrane protein</topology>
    </subcellularLocation>
</comment>
<organism evidence="16 17">
    <name type="scientific">Nitrobacter vulgaris</name>
    <dbReference type="NCBI Taxonomy" id="29421"/>
    <lineage>
        <taxon>Bacteria</taxon>
        <taxon>Pseudomonadati</taxon>
        <taxon>Pseudomonadota</taxon>
        <taxon>Alphaproteobacteria</taxon>
        <taxon>Hyphomicrobiales</taxon>
        <taxon>Nitrobacteraceae</taxon>
        <taxon>Nitrobacter</taxon>
    </lineage>
</organism>
<comment type="caution">
    <text evidence="16">The sequence shown here is derived from an EMBL/GenBank/DDBJ whole genome shotgun (WGS) entry which is preliminary data.</text>
</comment>
<evidence type="ECO:0000256" key="8">
    <source>
        <dbReference type="ARBA" id="ARBA00022989"/>
    </source>
</evidence>
<keyword evidence="6" id="KW-0479">Metal-binding</keyword>
<evidence type="ECO:0000256" key="1">
    <source>
        <dbReference type="ARBA" id="ARBA00004651"/>
    </source>
</evidence>
<keyword evidence="7" id="KW-0249">Electron transport</keyword>
<dbReference type="PANTHER" id="PTHR30598">
    <property type="entry name" value="NITRATE REDUCTASE PRIVATE CHAPERONE, REDOX ENZYME MATURATION PROTEIN REMP FAMILY"/>
    <property type="match status" value="1"/>
</dbReference>
<feature type="transmembrane region" description="Helical" evidence="14">
    <location>
        <begin position="125"/>
        <end position="144"/>
    </location>
</feature>
<dbReference type="Pfam" id="PF02665">
    <property type="entry name" value="Nitrate_red_gam"/>
    <property type="match status" value="1"/>
</dbReference>
<feature type="binding site" description="axial binding residue" evidence="13">
    <location>
        <position position="182"/>
    </location>
    <ligand>
        <name>heme b</name>
        <dbReference type="ChEBI" id="CHEBI:60344"/>
        <label>1</label>
    </ligand>
    <ligandPart>
        <name>Fe</name>
        <dbReference type="ChEBI" id="CHEBI:18248"/>
    </ligandPart>
</feature>
<proteinExistence type="predicted"/>
<keyword evidence="2" id="KW-0813">Transport</keyword>
<dbReference type="STRING" id="29421.B2M20_14945"/>
<keyword evidence="5 14" id="KW-0812">Transmembrane</keyword>
<dbReference type="Gene3D" id="1.20.950.20">
    <property type="entry name" value="Transmembrane di-heme cytochromes, Chain C"/>
    <property type="match status" value="1"/>
</dbReference>
<evidence type="ECO:0000256" key="11">
    <source>
        <dbReference type="ARBA" id="ARBA00023063"/>
    </source>
</evidence>